<comment type="subcellular location">
    <subcellularLocation>
        <location evidence="1">Cell membrane</location>
        <topology evidence="1">Multi-pass membrane protein</topology>
    </subcellularLocation>
</comment>
<evidence type="ECO:0000313" key="11">
    <source>
        <dbReference type="EMBL" id="CAG9806667.1"/>
    </source>
</evidence>
<accession>A0A9N9RZA8</accession>
<dbReference type="GO" id="GO:0007165">
    <property type="term" value="P:signal transduction"/>
    <property type="evidence" value="ECO:0007669"/>
    <property type="project" value="UniProtKB-KW"/>
</dbReference>
<feature type="transmembrane region" description="Helical" evidence="10">
    <location>
        <begin position="289"/>
        <end position="311"/>
    </location>
</feature>
<keyword evidence="6 10" id="KW-1133">Transmembrane helix</keyword>
<dbReference type="InterPro" id="IPR004117">
    <property type="entry name" value="7tm6_olfct_rcpt"/>
</dbReference>
<dbReference type="Proteomes" id="UP001153620">
    <property type="component" value="Chromosome 3"/>
</dbReference>
<keyword evidence="3" id="KW-0716">Sensory transduction</keyword>
<dbReference type="EMBL" id="OU895879">
    <property type="protein sequence ID" value="CAG9806667.1"/>
    <property type="molecule type" value="Genomic_DNA"/>
</dbReference>
<keyword evidence="5" id="KW-0552">Olfaction</keyword>
<evidence type="ECO:0000256" key="8">
    <source>
        <dbReference type="ARBA" id="ARBA00023170"/>
    </source>
</evidence>
<dbReference type="Pfam" id="PF02949">
    <property type="entry name" value="7tm_6"/>
    <property type="match status" value="2"/>
</dbReference>
<keyword evidence="7 10" id="KW-0472">Membrane</keyword>
<evidence type="ECO:0000256" key="1">
    <source>
        <dbReference type="ARBA" id="ARBA00004651"/>
    </source>
</evidence>
<keyword evidence="8" id="KW-0675">Receptor</keyword>
<protein>
    <recommendedName>
        <fullName evidence="13">Odorant receptor</fullName>
    </recommendedName>
</protein>
<feature type="transmembrane region" description="Helical" evidence="10">
    <location>
        <begin position="59"/>
        <end position="83"/>
    </location>
</feature>
<reference evidence="11" key="2">
    <citation type="submission" date="2022-10" db="EMBL/GenBank/DDBJ databases">
        <authorList>
            <consortium name="ENA_rothamsted_submissions"/>
            <consortium name="culmorum"/>
            <person name="King R."/>
        </authorList>
    </citation>
    <scope>NUCLEOTIDE SEQUENCE</scope>
</reference>
<dbReference type="OrthoDB" id="7788383at2759"/>
<proteinExistence type="predicted"/>
<evidence type="ECO:0000256" key="10">
    <source>
        <dbReference type="SAM" id="Phobius"/>
    </source>
</evidence>
<feature type="transmembrane region" description="Helical" evidence="10">
    <location>
        <begin position="201"/>
        <end position="225"/>
    </location>
</feature>
<name>A0A9N9RZA8_9DIPT</name>
<evidence type="ECO:0000256" key="5">
    <source>
        <dbReference type="ARBA" id="ARBA00022725"/>
    </source>
</evidence>
<reference evidence="11" key="1">
    <citation type="submission" date="2022-01" db="EMBL/GenBank/DDBJ databases">
        <authorList>
            <person name="King R."/>
        </authorList>
    </citation>
    <scope>NUCLEOTIDE SEQUENCE</scope>
</reference>
<evidence type="ECO:0000256" key="2">
    <source>
        <dbReference type="ARBA" id="ARBA00022475"/>
    </source>
</evidence>
<dbReference type="GO" id="GO:0005549">
    <property type="term" value="F:odorant binding"/>
    <property type="evidence" value="ECO:0007669"/>
    <property type="project" value="InterPro"/>
</dbReference>
<evidence type="ECO:0000256" key="7">
    <source>
        <dbReference type="ARBA" id="ARBA00023136"/>
    </source>
</evidence>
<keyword evidence="4 10" id="KW-0812">Transmembrane</keyword>
<gene>
    <name evidence="11" type="ORF">CHIRRI_LOCUS9522</name>
</gene>
<feature type="transmembrane region" description="Helical" evidence="10">
    <location>
        <begin position="158"/>
        <end position="181"/>
    </location>
</feature>
<evidence type="ECO:0000313" key="12">
    <source>
        <dbReference type="Proteomes" id="UP001153620"/>
    </source>
</evidence>
<dbReference type="PANTHER" id="PTHR21137">
    <property type="entry name" value="ODORANT RECEPTOR"/>
    <property type="match status" value="1"/>
</dbReference>
<dbReference type="GO" id="GO:0005886">
    <property type="term" value="C:plasma membrane"/>
    <property type="evidence" value="ECO:0007669"/>
    <property type="project" value="UniProtKB-SubCell"/>
</dbReference>
<evidence type="ECO:0000256" key="4">
    <source>
        <dbReference type="ARBA" id="ARBA00022692"/>
    </source>
</evidence>
<keyword evidence="12" id="KW-1185">Reference proteome</keyword>
<feature type="transmembrane region" description="Helical" evidence="10">
    <location>
        <begin position="89"/>
        <end position="115"/>
    </location>
</feature>
<sequence>MKILQKLQEFVKDKFLPKKDQNRFIEFSEFFISESIVNIFGLTSLPSRQSTIGNRWKTVILRVSVISLILLIVLSAMSMIIALKNNGSLVIMAENVCGITGSILMLAKVYAIFYYHREKIDKIINTSEMYYPQDNWNQQVLKVSGYYQALKNHEAVGITFYTMACIFYLGTIFVLQLYNLITSHELGVHLILQLYFPFDQAQAFVFIPLNIVALFSITSGMYFLLMTDLLFAELVALPAMEFHILGQLISEIQPADDQERALDDLKKLVNPFELTTIYQLYTPYDQNTFSYIIVNIIAMLSHSSGLAFIFMTDLLYAELVALTAMELSILGKMMSEIDPQDDQENALSDLKKFVKVHEDLFEVIDKLQDIFSVILFMDLFGVIGMMCTLAFLAFAGIGWLFFTRFFFLFLAASWNAFNHCFHCDRLSDASLSVADGIYNSSWPNGNHKYRKYVLIIMSRAQKAQVLNGLSFLDANLETFKWITNLTYSFYTVLVTLYESD</sequence>
<dbReference type="AlphaFoldDB" id="A0A9N9RZA8"/>
<dbReference type="PANTHER" id="PTHR21137:SF35">
    <property type="entry name" value="ODORANT RECEPTOR 19A-RELATED"/>
    <property type="match status" value="1"/>
</dbReference>
<keyword evidence="2" id="KW-1003">Cell membrane</keyword>
<evidence type="ECO:0008006" key="13">
    <source>
        <dbReference type="Google" id="ProtNLM"/>
    </source>
</evidence>
<organism evidence="11 12">
    <name type="scientific">Chironomus riparius</name>
    <dbReference type="NCBI Taxonomy" id="315576"/>
    <lineage>
        <taxon>Eukaryota</taxon>
        <taxon>Metazoa</taxon>
        <taxon>Ecdysozoa</taxon>
        <taxon>Arthropoda</taxon>
        <taxon>Hexapoda</taxon>
        <taxon>Insecta</taxon>
        <taxon>Pterygota</taxon>
        <taxon>Neoptera</taxon>
        <taxon>Endopterygota</taxon>
        <taxon>Diptera</taxon>
        <taxon>Nematocera</taxon>
        <taxon>Chironomoidea</taxon>
        <taxon>Chironomidae</taxon>
        <taxon>Chironominae</taxon>
        <taxon>Chironomus</taxon>
    </lineage>
</organism>
<evidence type="ECO:0000256" key="6">
    <source>
        <dbReference type="ARBA" id="ARBA00022989"/>
    </source>
</evidence>
<keyword evidence="9" id="KW-0807">Transducer</keyword>
<evidence type="ECO:0000256" key="9">
    <source>
        <dbReference type="ARBA" id="ARBA00023224"/>
    </source>
</evidence>
<feature type="transmembrane region" description="Helical" evidence="10">
    <location>
        <begin position="370"/>
        <end position="392"/>
    </location>
</feature>
<dbReference type="GO" id="GO:0004984">
    <property type="term" value="F:olfactory receptor activity"/>
    <property type="evidence" value="ECO:0007669"/>
    <property type="project" value="InterPro"/>
</dbReference>
<evidence type="ECO:0000256" key="3">
    <source>
        <dbReference type="ARBA" id="ARBA00022606"/>
    </source>
</evidence>